<keyword evidence="17" id="KW-1185">Reference proteome</keyword>
<keyword evidence="8" id="KW-0968">Cytoplasmic vesicle</keyword>
<accession>A0A1V8SQ51</accession>
<dbReference type="InterPro" id="IPR036465">
    <property type="entry name" value="vWFA_dom_sf"/>
</dbReference>
<evidence type="ECO:0000259" key="15">
    <source>
        <dbReference type="Pfam" id="PF08033"/>
    </source>
</evidence>
<dbReference type="InterPro" id="IPR029006">
    <property type="entry name" value="ADF-H/Gelsolin-like_dom_sf"/>
</dbReference>
<dbReference type="InterPro" id="IPR006896">
    <property type="entry name" value="Sec23/24_trunk_dom"/>
</dbReference>
<comment type="function">
    <text evidence="9">Component of the coat protein complex II (COPII) which promotes the formation of transport vesicles from the endoplasmic reticulum (ER). The coat has two main functions, the physical deformation of the endoplasmic reticulum membrane into vesicles and the selection of cargo molecules.</text>
</comment>
<dbReference type="InterPro" id="IPR006900">
    <property type="entry name" value="Sec23/24_helical_dom"/>
</dbReference>
<evidence type="ECO:0000313" key="16">
    <source>
        <dbReference type="EMBL" id="OQO01164.1"/>
    </source>
</evidence>
<dbReference type="Gene3D" id="2.30.30.380">
    <property type="entry name" value="Zn-finger domain of Sec23/24"/>
    <property type="match status" value="1"/>
</dbReference>
<evidence type="ECO:0000256" key="2">
    <source>
        <dbReference type="ARBA" id="ARBA00004299"/>
    </source>
</evidence>
<dbReference type="InterPro" id="IPR006895">
    <property type="entry name" value="Znf_Sec23_Sec24"/>
</dbReference>
<keyword evidence="5" id="KW-0813">Transport</keyword>
<feature type="compositionally biased region" description="Acidic residues" evidence="10">
    <location>
        <begin position="409"/>
        <end position="422"/>
    </location>
</feature>
<dbReference type="InterPro" id="IPR012990">
    <property type="entry name" value="Beta-sandwich_Sec23_24"/>
</dbReference>
<dbReference type="GO" id="GO:0070971">
    <property type="term" value="C:endoplasmic reticulum exit site"/>
    <property type="evidence" value="ECO:0007669"/>
    <property type="project" value="TreeGrafter"/>
</dbReference>
<dbReference type="SUPFAM" id="SSF53300">
    <property type="entry name" value="vWA-like"/>
    <property type="match status" value="1"/>
</dbReference>
<dbReference type="SUPFAM" id="SSF81995">
    <property type="entry name" value="beta-sandwich domain of Sec23/24"/>
    <property type="match status" value="1"/>
</dbReference>
<dbReference type="GO" id="GO:0008270">
    <property type="term" value="F:zinc ion binding"/>
    <property type="evidence" value="ECO:0007669"/>
    <property type="project" value="InterPro"/>
</dbReference>
<evidence type="ECO:0000256" key="1">
    <source>
        <dbReference type="ARBA" id="ARBA00004255"/>
    </source>
</evidence>
<proteinExistence type="inferred from homology"/>
<feature type="domain" description="Gelsolin-like" evidence="11">
    <location>
        <begin position="860"/>
        <end position="932"/>
    </location>
</feature>
<dbReference type="GO" id="GO:0000139">
    <property type="term" value="C:Golgi membrane"/>
    <property type="evidence" value="ECO:0007669"/>
    <property type="project" value="UniProtKB-SubCell"/>
</dbReference>
<dbReference type="Pfam" id="PF04811">
    <property type="entry name" value="Sec23_trunk"/>
    <property type="match status" value="1"/>
</dbReference>
<gene>
    <name evidence="16" type="ORF">B0A48_13407</name>
</gene>
<feature type="compositionally biased region" description="Polar residues" evidence="10">
    <location>
        <begin position="1"/>
        <end position="17"/>
    </location>
</feature>
<protein>
    <recommendedName>
        <fullName evidence="18">Sec23/Sec24 family protein</fullName>
    </recommendedName>
</protein>
<feature type="domain" description="Sec23/Sec24 helical" evidence="14">
    <location>
        <begin position="733"/>
        <end position="832"/>
    </location>
</feature>
<evidence type="ECO:0000259" key="14">
    <source>
        <dbReference type="Pfam" id="PF04815"/>
    </source>
</evidence>
<feature type="compositionally biased region" description="Polar residues" evidence="10">
    <location>
        <begin position="65"/>
        <end position="98"/>
    </location>
</feature>
<evidence type="ECO:0000256" key="4">
    <source>
        <dbReference type="ARBA" id="ARBA00008334"/>
    </source>
</evidence>
<name>A0A1V8SQ51_9PEZI</name>
<dbReference type="SUPFAM" id="SSF82754">
    <property type="entry name" value="C-terminal, gelsolin-like domain of Sec23/24"/>
    <property type="match status" value="1"/>
</dbReference>
<dbReference type="Pfam" id="PF00626">
    <property type="entry name" value="Gelsolin"/>
    <property type="match status" value="1"/>
</dbReference>
<dbReference type="Gene3D" id="3.40.20.10">
    <property type="entry name" value="Severin"/>
    <property type="match status" value="1"/>
</dbReference>
<dbReference type="Pfam" id="PF08033">
    <property type="entry name" value="Sec23_BS"/>
    <property type="match status" value="1"/>
</dbReference>
<feature type="compositionally biased region" description="Basic residues" evidence="10">
    <location>
        <begin position="110"/>
        <end position="119"/>
    </location>
</feature>
<feature type="domain" description="Sec23/Sec24 trunk" evidence="13">
    <location>
        <begin position="371"/>
        <end position="632"/>
    </location>
</feature>
<dbReference type="GO" id="GO:0005789">
    <property type="term" value="C:endoplasmic reticulum membrane"/>
    <property type="evidence" value="ECO:0007669"/>
    <property type="project" value="UniProtKB-SubCell"/>
</dbReference>
<evidence type="ECO:0000259" key="12">
    <source>
        <dbReference type="Pfam" id="PF04810"/>
    </source>
</evidence>
<dbReference type="SUPFAM" id="SSF82919">
    <property type="entry name" value="Zn-finger domain of Sec23/24"/>
    <property type="match status" value="1"/>
</dbReference>
<dbReference type="InterPro" id="IPR050550">
    <property type="entry name" value="SEC23_SEC24_subfamily"/>
</dbReference>
<feature type="domain" description="Zinc finger Sec23/Sec24-type" evidence="12">
    <location>
        <begin position="296"/>
        <end position="334"/>
    </location>
</feature>
<dbReference type="Gene3D" id="3.40.50.410">
    <property type="entry name" value="von Willebrand factor, type A domain"/>
    <property type="match status" value="1"/>
</dbReference>
<reference evidence="17" key="1">
    <citation type="submission" date="2017-03" db="EMBL/GenBank/DDBJ databases">
        <title>Genomes of endolithic fungi from Antarctica.</title>
        <authorList>
            <person name="Coleine C."/>
            <person name="Masonjones S."/>
            <person name="Stajich J.E."/>
        </authorList>
    </citation>
    <scope>NUCLEOTIDE SEQUENCE [LARGE SCALE GENOMIC DNA]</scope>
    <source>
        <strain evidence="17">CCFEE 5527</strain>
    </source>
</reference>
<evidence type="ECO:0000259" key="11">
    <source>
        <dbReference type="Pfam" id="PF00626"/>
    </source>
</evidence>
<dbReference type="GO" id="GO:0090110">
    <property type="term" value="P:COPII-coated vesicle cargo loading"/>
    <property type="evidence" value="ECO:0007669"/>
    <property type="project" value="TreeGrafter"/>
</dbReference>
<dbReference type="AlphaFoldDB" id="A0A1V8SQ51"/>
<feature type="domain" description="Sec23/Sec24 beta-sandwich" evidence="15">
    <location>
        <begin position="637"/>
        <end position="721"/>
    </location>
</feature>
<evidence type="ECO:0000313" key="17">
    <source>
        <dbReference type="Proteomes" id="UP000192596"/>
    </source>
</evidence>
<feature type="region of interest" description="Disordered" evidence="10">
    <location>
        <begin position="408"/>
        <end position="430"/>
    </location>
</feature>
<feature type="region of interest" description="Disordered" evidence="10">
    <location>
        <begin position="1"/>
        <end position="119"/>
    </location>
</feature>
<dbReference type="SUPFAM" id="SSF81811">
    <property type="entry name" value="Helical domain of Sec23/24"/>
    <property type="match status" value="1"/>
</dbReference>
<keyword evidence="6" id="KW-0931">ER-Golgi transport</keyword>
<comment type="caution">
    <text evidence="16">The sequence shown here is derived from an EMBL/GenBank/DDBJ whole genome shotgun (WGS) entry which is preliminary data.</text>
</comment>
<dbReference type="Pfam" id="PF04815">
    <property type="entry name" value="Sec23_helical"/>
    <property type="match status" value="1"/>
</dbReference>
<dbReference type="STRING" id="1507870.A0A1V8SQ51"/>
<feature type="compositionally biased region" description="Low complexity" evidence="10">
    <location>
        <begin position="133"/>
        <end position="162"/>
    </location>
</feature>
<dbReference type="GO" id="GO:0000149">
    <property type="term" value="F:SNARE binding"/>
    <property type="evidence" value="ECO:0007669"/>
    <property type="project" value="TreeGrafter"/>
</dbReference>
<dbReference type="InterPro" id="IPR007123">
    <property type="entry name" value="Gelsolin-like_dom"/>
</dbReference>
<evidence type="ECO:0000256" key="10">
    <source>
        <dbReference type="SAM" id="MobiDB-lite"/>
    </source>
</evidence>
<dbReference type="InterPro" id="IPR036175">
    <property type="entry name" value="Sec23/24_helical_dom_sf"/>
</dbReference>
<dbReference type="GO" id="GO:0030127">
    <property type="term" value="C:COPII vesicle coat"/>
    <property type="evidence" value="ECO:0007669"/>
    <property type="project" value="InterPro"/>
</dbReference>
<dbReference type="Gene3D" id="1.20.120.730">
    <property type="entry name" value="Sec23/Sec24 helical domain"/>
    <property type="match status" value="1"/>
</dbReference>
<evidence type="ECO:0000256" key="5">
    <source>
        <dbReference type="ARBA" id="ARBA00022448"/>
    </source>
</evidence>
<dbReference type="FunCoup" id="A0A1V8SQ51">
    <property type="interactions" value="239"/>
</dbReference>
<dbReference type="Gene3D" id="2.60.40.1670">
    <property type="entry name" value="beta-sandwich domain of Sec23/24"/>
    <property type="match status" value="1"/>
</dbReference>
<evidence type="ECO:0000256" key="3">
    <source>
        <dbReference type="ARBA" id="ARBA00004397"/>
    </source>
</evidence>
<evidence type="ECO:0000256" key="7">
    <source>
        <dbReference type="ARBA" id="ARBA00022927"/>
    </source>
</evidence>
<keyword evidence="7" id="KW-0653">Protein transport</keyword>
<evidence type="ECO:0000259" key="13">
    <source>
        <dbReference type="Pfam" id="PF04811"/>
    </source>
</evidence>
<dbReference type="OrthoDB" id="49016at2759"/>
<evidence type="ECO:0008006" key="18">
    <source>
        <dbReference type="Google" id="ProtNLM"/>
    </source>
</evidence>
<dbReference type="Proteomes" id="UP000192596">
    <property type="component" value="Unassembled WGS sequence"/>
</dbReference>
<dbReference type="InParanoid" id="A0A1V8SQ51"/>
<dbReference type="InterPro" id="IPR036180">
    <property type="entry name" value="Gelsolin-like_dom_sf"/>
</dbReference>
<evidence type="ECO:0000256" key="8">
    <source>
        <dbReference type="ARBA" id="ARBA00023329"/>
    </source>
</evidence>
<feature type="region of interest" description="Disordered" evidence="10">
    <location>
        <begin position="132"/>
        <end position="205"/>
    </location>
</feature>
<comment type="similarity">
    <text evidence="4">Belongs to the SEC23/SEC24 family. SEC24 subfamily.</text>
</comment>
<comment type="subcellular location">
    <subcellularLocation>
        <location evidence="2">Cytoplasmic vesicle</location>
        <location evidence="2">COPII-coated vesicle membrane</location>
        <topology evidence="2">Peripheral membrane protein</topology>
        <orientation evidence="2">Cytoplasmic side</orientation>
    </subcellularLocation>
    <subcellularLocation>
        <location evidence="3">Endoplasmic reticulum membrane</location>
        <topology evidence="3">Peripheral membrane protein</topology>
        <orientation evidence="3">Cytoplasmic side</orientation>
    </subcellularLocation>
    <subcellularLocation>
        <location evidence="1">Golgi apparatus membrane</location>
        <topology evidence="1">Peripheral membrane protein</topology>
        <orientation evidence="1">Cytoplasmic side</orientation>
    </subcellularLocation>
</comment>
<dbReference type="Pfam" id="PF04810">
    <property type="entry name" value="zf-Sec23_Sec24"/>
    <property type="match status" value="1"/>
</dbReference>
<dbReference type="GO" id="GO:0006886">
    <property type="term" value="P:intracellular protein transport"/>
    <property type="evidence" value="ECO:0007669"/>
    <property type="project" value="InterPro"/>
</dbReference>
<dbReference type="InterPro" id="IPR036174">
    <property type="entry name" value="Znf_Sec23_Sec24_sf"/>
</dbReference>
<dbReference type="PANTHER" id="PTHR13803">
    <property type="entry name" value="SEC24-RELATED PROTEIN"/>
    <property type="match status" value="1"/>
</dbReference>
<evidence type="ECO:0000256" key="6">
    <source>
        <dbReference type="ARBA" id="ARBA00022892"/>
    </source>
</evidence>
<evidence type="ECO:0000256" key="9">
    <source>
        <dbReference type="ARBA" id="ARBA00025471"/>
    </source>
</evidence>
<dbReference type="PANTHER" id="PTHR13803:SF4">
    <property type="entry name" value="SECRETORY 24CD, ISOFORM C"/>
    <property type="match status" value="1"/>
</dbReference>
<sequence length="1024" mass="111508">MSFQIGSPVTSAFNTPATERPPAKRQQSGWRPPVAPSPYERGAPVGQPQDGYFAGAPTSVPQPPTSHSGLPTPISSQQASTPQMYGQPSVDGLNQQFGQMGMDGAGSQPVRKKKDRHAYHQIEQPQASAQQYNGMQNGAPNGQAGQNGQAWQQTSQPWQSQSLNQPPMPSPVPQGTPISMDSGQHGQQGAPGSNRVDPNQIPSVPLSRDTAAEHYKTHVYPTMEQHVPPPATTPFVAFDQGSASPKHARLTLNTIPSSNEQLHHTGLPLGLVLQPLAKQAEGEQAIPVLDFGDVGPPRCRRCRAYINPFMIFSNGGNRMTCNLCGHPNEVGPEYFAPTDPSGIRVDRAQRPELTLGTCEFLVPKEYWSKPPVPMRYLFVLDTSAESCSRGFLQGVCDGVLAALYGDDLTIPDEDEDDDEEVEQQPSKLPPGARVGFVTFDREMHFYNVSALLSSPQQLVMSDLEDPFAAISPEHLFVDPAECKSNIVKLLKQTPQMFYNIKHAEPALLPILQAALATLNDTGGKIICSLGSLPTYGPGKLFVRDKGTTTTEDSDQHKALLKTEYVGFKKLQADLVKAGAGIDFFLAAPAGGYLDIASIGYVAEKTGGETYYYPNWSYPRDTLPLQKELEHNVQREQGFASLMKVRCSNGLQVAHYSGNFTQHTFGADLELASITQETGMSVTFSYDGKLDPKQDAHFQSALLYTTSTGQRRVRCSNVVARVSESARDAMRFVDQDAVLSIMAKESVAKIGDRSLKDIRQALQDKTVEILAGYRKHSSGGHASGQLVLPEGLKEFAMYSLGLLKSRAIKGGREPTDRRIQEARMLKGMGPAETSLYLYPRMLAVHNLEPGEGFADDTGHLKMPAAIRTSFACIEEGGVYIVDNGQILLLWLHAQTSPNLLEDLFGEGMNSLQALDPNLNALPVLETHLNAQVRNVLLHLESQRGSKGLAIQLARQGLDGAEYEFARLLYEDRNGEASSYVDWLVQLHRSVGMELSGQKTKTTSEDVSQTVSNTISSITGAVWGGT</sequence>
<organism evidence="16 17">
    <name type="scientific">Cryoendolithus antarcticus</name>
    <dbReference type="NCBI Taxonomy" id="1507870"/>
    <lineage>
        <taxon>Eukaryota</taxon>
        <taxon>Fungi</taxon>
        <taxon>Dikarya</taxon>
        <taxon>Ascomycota</taxon>
        <taxon>Pezizomycotina</taxon>
        <taxon>Dothideomycetes</taxon>
        <taxon>Dothideomycetidae</taxon>
        <taxon>Cladosporiales</taxon>
        <taxon>Cladosporiaceae</taxon>
        <taxon>Cryoendolithus</taxon>
    </lineage>
</organism>
<feature type="compositionally biased region" description="Polar residues" evidence="10">
    <location>
        <begin position="176"/>
        <end position="202"/>
    </location>
</feature>
<dbReference type="EMBL" id="NAJO01000032">
    <property type="protein sequence ID" value="OQO01164.1"/>
    <property type="molecule type" value="Genomic_DNA"/>
</dbReference>